<dbReference type="EMBL" id="JAHLFT010000001">
    <property type="protein sequence ID" value="MBU3827575.1"/>
    <property type="molecule type" value="Genomic_DNA"/>
</dbReference>
<feature type="region of interest" description="Disordered" evidence="1">
    <location>
        <begin position="109"/>
        <end position="131"/>
    </location>
</feature>
<proteinExistence type="predicted"/>
<feature type="compositionally biased region" description="Acidic residues" evidence="1">
    <location>
        <begin position="402"/>
        <end position="418"/>
    </location>
</feature>
<dbReference type="Gene3D" id="4.10.1060.50">
    <property type="match status" value="1"/>
</dbReference>
<feature type="transmembrane region" description="Helical" evidence="2">
    <location>
        <begin position="139"/>
        <end position="158"/>
    </location>
</feature>
<protein>
    <submittedName>
        <fullName evidence="5">Zinc-ribbon domain-containing protein</fullName>
    </submittedName>
</protein>
<dbReference type="Pfam" id="PF22820">
    <property type="entry name" value="TcaA_3rd_4th"/>
    <property type="match status" value="1"/>
</dbReference>
<dbReference type="InterPro" id="IPR026870">
    <property type="entry name" value="Zinc_ribbon_dom"/>
</dbReference>
<evidence type="ECO:0000259" key="3">
    <source>
        <dbReference type="Pfam" id="PF13240"/>
    </source>
</evidence>
<evidence type="ECO:0000256" key="2">
    <source>
        <dbReference type="SAM" id="Phobius"/>
    </source>
</evidence>
<sequence>MKKFCPNCGKELKPNAAFCANCGFKIPAEKPTQPSQPTQISVVKKTEPERIQPTQPIKPSQPVSSQPEMKKTEPQKPQIFCPSCGHPLKPNATFCSNCGYNLVTKKAPGQSKLASQPTQVRPAPAARQSRKPMQKKTKIILGVVGVLAIIFIGFYAWGSHYYSKNNQIDRITTALRNPKQDISQYVEADTPDMKVTANSLKPLQNYYQEHQTAVTKMNSTLKYSDYANKYISLVKSGRNLLLFPKYKLHIKTFQPQVETNHGDSTVTVNGQDIGKLSGDSGKYYKKLNLVFPGKYHFNVKSKVAGRVLTATSTANIWGNKTLNMNIETQTFSVKSVPGGQVYINDKKVGDLDKDGKATFESYPITKNMELYVTYNTGNKTIKSEIVRDMAESFGTFDNYDSGYDDDDDYNDDASDTSSDDVTKEDGEYVVQPKWKGVISTDDAESLLGDVFKDADDSDDDFVDGASNKDYSDLKQQQKSWDDNDDIDSWDTSVDVEAVYPEGDDSCSVIFKVTYKFDNGDSTKTQVMEFKGAEIQKDGSKQKIKTIGKGKMISSKDEDD</sequence>
<reference evidence="5" key="1">
    <citation type="journal article" date="2021" name="PeerJ">
        <title>Extensive microbial diversity within the chicken gut microbiome revealed by metagenomics and culture.</title>
        <authorList>
            <person name="Gilroy R."/>
            <person name="Ravi A."/>
            <person name="Getino M."/>
            <person name="Pursley I."/>
            <person name="Horton D.L."/>
            <person name="Alikhan N.F."/>
            <person name="Baker D."/>
            <person name="Gharbi K."/>
            <person name="Hall N."/>
            <person name="Watson M."/>
            <person name="Adriaenssens E.M."/>
            <person name="Foster-Nyarko E."/>
            <person name="Jarju S."/>
            <person name="Secka A."/>
            <person name="Antonio M."/>
            <person name="Oren A."/>
            <person name="Chaudhuri R.R."/>
            <person name="La Ragione R."/>
            <person name="Hildebrand F."/>
            <person name="Pallen M.J."/>
        </authorList>
    </citation>
    <scope>NUCLEOTIDE SEQUENCE</scope>
    <source>
        <strain evidence="5">F6-686</strain>
    </source>
</reference>
<feature type="compositionally biased region" description="Polar residues" evidence="1">
    <location>
        <begin position="32"/>
        <end position="41"/>
    </location>
</feature>
<feature type="region of interest" description="Disordered" evidence="1">
    <location>
        <begin position="27"/>
        <end position="72"/>
    </location>
</feature>
<feature type="domain" description="TcaA 4th" evidence="4">
    <location>
        <begin position="329"/>
        <end position="386"/>
    </location>
</feature>
<reference evidence="5" key="2">
    <citation type="submission" date="2021-04" db="EMBL/GenBank/DDBJ databases">
        <authorList>
            <person name="Gilroy R."/>
        </authorList>
    </citation>
    <scope>NUCLEOTIDE SEQUENCE</scope>
    <source>
        <strain evidence="5">F6-686</strain>
    </source>
</reference>
<dbReference type="PANTHER" id="PTHR40038">
    <property type="entry name" value="MEMBRANE-ASSOCIATED PROTEIN TCAA"/>
    <property type="match status" value="1"/>
</dbReference>
<feature type="region of interest" description="Disordered" evidence="1">
    <location>
        <begin position="397"/>
        <end position="425"/>
    </location>
</feature>
<feature type="compositionally biased region" description="Polar residues" evidence="1">
    <location>
        <begin position="52"/>
        <end position="67"/>
    </location>
</feature>
<name>A0A9E2KP18_9LACO</name>
<evidence type="ECO:0000259" key="4">
    <source>
        <dbReference type="Pfam" id="PF22820"/>
    </source>
</evidence>
<organism evidence="5 6">
    <name type="scientific">Candidatus Lactobacillus pullistercoris</name>
    <dbReference type="NCBI Taxonomy" id="2838636"/>
    <lineage>
        <taxon>Bacteria</taxon>
        <taxon>Bacillati</taxon>
        <taxon>Bacillota</taxon>
        <taxon>Bacilli</taxon>
        <taxon>Lactobacillales</taxon>
        <taxon>Lactobacillaceae</taxon>
        <taxon>Lactobacillus</taxon>
    </lineage>
</organism>
<evidence type="ECO:0000313" key="6">
    <source>
        <dbReference type="Proteomes" id="UP000823844"/>
    </source>
</evidence>
<feature type="domain" description="Zinc-ribbon" evidence="3">
    <location>
        <begin position="80"/>
        <end position="102"/>
    </location>
</feature>
<dbReference type="Pfam" id="PF13240">
    <property type="entry name" value="Zn_Ribbon_1"/>
    <property type="match status" value="2"/>
</dbReference>
<feature type="domain" description="Zinc-ribbon" evidence="3">
    <location>
        <begin position="4"/>
        <end position="25"/>
    </location>
</feature>
<dbReference type="InterPro" id="IPR038587">
    <property type="entry name" value="Ribosomal_eL40_sf"/>
</dbReference>
<evidence type="ECO:0000313" key="5">
    <source>
        <dbReference type="EMBL" id="MBU3827575.1"/>
    </source>
</evidence>
<dbReference type="AlphaFoldDB" id="A0A9E2KP18"/>
<evidence type="ECO:0000256" key="1">
    <source>
        <dbReference type="SAM" id="MobiDB-lite"/>
    </source>
</evidence>
<keyword evidence="2" id="KW-0472">Membrane</keyword>
<accession>A0A9E2KP18</accession>
<dbReference type="InterPro" id="IPR054530">
    <property type="entry name" value="TcaA_4th"/>
</dbReference>
<dbReference type="Proteomes" id="UP000823844">
    <property type="component" value="Unassembled WGS sequence"/>
</dbReference>
<keyword evidence="2" id="KW-0812">Transmembrane</keyword>
<dbReference type="PANTHER" id="PTHR40038:SF1">
    <property type="entry name" value="MEMBRANE-ASSOCIATED PROTEIN TCAA"/>
    <property type="match status" value="1"/>
</dbReference>
<comment type="caution">
    <text evidence="5">The sequence shown here is derived from an EMBL/GenBank/DDBJ whole genome shotgun (WGS) entry which is preliminary data.</text>
</comment>
<keyword evidence="2" id="KW-1133">Transmembrane helix</keyword>
<gene>
    <name evidence="5" type="ORF">H9806_00055</name>
</gene>